<evidence type="ECO:0000259" key="4">
    <source>
        <dbReference type="Pfam" id="PF00248"/>
    </source>
</evidence>
<dbReference type="OrthoDB" id="48988at2759"/>
<keyword evidence="6" id="KW-1185">Reference proteome</keyword>
<dbReference type="InterPro" id="IPR036812">
    <property type="entry name" value="NAD(P)_OxRdtase_dom_sf"/>
</dbReference>
<dbReference type="Gene3D" id="3.20.20.100">
    <property type="entry name" value="NADP-dependent oxidoreductase domain"/>
    <property type="match status" value="1"/>
</dbReference>
<feature type="domain" description="NADP-dependent oxidoreductase" evidence="4">
    <location>
        <begin position="30"/>
        <end position="322"/>
    </location>
</feature>
<name>A0A9P5TLL6_GYMJU</name>
<comment type="caution">
    <text evidence="5">The sequence shown here is derived from an EMBL/GenBank/DDBJ whole genome shotgun (WGS) entry which is preliminary data.</text>
</comment>
<dbReference type="PANTHER" id="PTHR43364">
    <property type="entry name" value="NADH-SPECIFIC METHYLGLYOXAL REDUCTASE-RELATED"/>
    <property type="match status" value="1"/>
</dbReference>
<accession>A0A9P5TLL6</accession>
<dbReference type="InterPro" id="IPR023210">
    <property type="entry name" value="NADP_OxRdtase_dom"/>
</dbReference>
<organism evidence="5 6">
    <name type="scientific">Gymnopilus junonius</name>
    <name type="common">Spectacular rustgill mushroom</name>
    <name type="synonym">Gymnopilus spectabilis subsp. junonius</name>
    <dbReference type="NCBI Taxonomy" id="109634"/>
    <lineage>
        <taxon>Eukaryota</taxon>
        <taxon>Fungi</taxon>
        <taxon>Dikarya</taxon>
        <taxon>Basidiomycota</taxon>
        <taxon>Agaricomycotina</taxon>
        <taxon>Agaricomycetes</taxon>
        <taxon>Agaricomycetidae</taxon>
        <taxon>Agaricales</taxon>
        <taxon>Agaricineae</taxon>
        <taxon>Hymenogastraceae</taxon>
        <taxon>Gymnopilus</taxon>
    </lineage>
</organism>
<evidence type="ECO:0000313" key="6">
    <source>
        <dbReference type="Proteomes" id="UP000724874"/>
    </source>
</evidence>
<dbReference type="EMBL" id="JADNYJ010000054">
    <property type="protein sequence ID" value="KAF8898267.1"/>
    <property type="molecule type" value="Genomic_DNA"/>
</dbReference>
<dbReference type="Proteomes" id="UP000724874">
    <property type="component" value="Unassembled WGS sequence"/>
</dbReference>
<evidence type="ECO:0000256" key="1">
    <source>
        <dbReference type="ARBA" id="ARBA00022857"/>
    </source>
</evidence>
<dbReference type="Pfam" id="PF00248">
    <property type="entry name" value="Aldo_ket_red"/>
    <property type="match status" value="1"/>
</dbReference>
<keyword evidence="1" id="KW-0521">NADP</keyword>
<dbReference type="PANTHER" id="PTHR43364:SF7">
    <property type="entry name" value="NADP-DEPENDENT OXIDOREDUCTASE DOMAIN-CONTAINING PROTEIN-RELATED"/>
    <property type="match status" value="1"/>
</dbReference>
<evidence type="ECO:0000256" key="2">
    <source>
        <dbReference type="ARBA" id="ARBA00038157"/>
    </source>
</evidence>
<evidence type="ECO:0000313" key="5">
    <source>
        <dbReference type="EMBL" id="KAF8898267.1"/>
    </source>
</evidence>
<feature type="compositionally biased region" description="Basic and acidic residues" evidence="3">
    <location>
        <begin position="227"/>
        <end position="240"/>
    </location>
</feature>
<dbReference type="AlphaFoldDB" id="A0A9P5TLL6"/>
<feature type="region of interest" description="Disordered" evidence="3">
    <location>
        <begin position="227"/>
        <end position="248"/>
    </location>
</feature>
<proteinExistence type="inferred from homology"/>
<comment type="similarity">
    <text evidence="2">Belongs to the aldo/keto reductase family. Aldo/keto reductase 2 subfamily.</text>
</comment>
<evidence type="ECO:0000256" key="3">
    <source>
        <dbReference type="SAM" id="MobiDB-lite"/>
    </source>
</evidence>
<dbReference type="SUPFAM" id="SSF51430">
    <property type="entry name" value="NAD(P)-linked oxidoreductase"/>
    <property type="match status" value="1"/>
</dbReference>
<gene>
    <name evidence="5" type="ORF">CPB84DRAFT_1780758</name>
</gene>
<dbReference type="InterPro" id="IPR050523">
    <property type="entry name" value="AKR_Detox_Biosynth"/>
</dbReference>
<sequence>MSFFPQPAPPPTKLARYRQLAPRAAIHVSPLQLGAMSIGDRWTPFGFAEMNKESSFKLLDAFFEAGGNFIDTANTYQDGASEEYIGNGWRHEGTYTSTPFRANENKVNQANFVGNNLKSLKLSLEVSLKRLRTTYIDVLYVHFPDNHTSSEEIMDGLHALVQQGTVLYLVRPWDFQRPLLGLRFVIYQAPYSVLQRDLEREIIPMCQHEGIALAFWNVLAAGKIRSDEEENRRRESRENGRAGFGPTWERNETEKKMCAVLEKIAAEVGTKHVTAVAIAYTLHKAPIVFPIVGGRKVEQLHANIEALNIRLTPEQINAIETAVPFEAGAPYNALGPIDQYSLFVNAFAHFDPQPRLPPILPEDS</sequence>
<protein>
    <submittedName>
        <fullName evidence="5">Aldo/keto reductase</fullName>
    </submittedName>
</protein>
<reference evidence="5" key="1">
    <citation type="submission" date="2020-11" db="EMBL/GenBank/DDBJ databases">
        <authorList>
            <consortium name="DOE Joint Genome Institute"/>
            <person name="Ahrendt S."/>
            <person name="Riley R."/>
            <person name="Andreopoulos W."/>
            <person name="LaButti K."/>
            <person name="Pangilinan J."/>
            <person name="Ruiz-duenas F.J."/>
            <person name="Barrasa J.M."/>
            <person name="Sanchez-Garcia M."/>
            <person name="Camarero S."/>
            <person name="Miyauchi S."/>
            <person name="Serrano A."/>
            <person name="Linde D."/>
            <person name="Babiker R."/>
            <person name="Drula E."/>
            <person name="Ayuso-Fernandez I."/>
            <person name="Pacheco R."/>
            <person name="Padilla G."/>
            <person name="Ferreira P."/>
            <person name="Barriuso J."/>
            <person name="Kellner H."/>
            <person name="Castanera R."/>
            <person name="Alfaro M."/>
            <person name="Ramirez L."/>
            <person name="Pisabarro A.G."/>
            <person name="Kuo A."/>
            <person name="Tritt A."/>
            <person name="Lipzen A."/>
            <person name="He G."/>
            <person name="Yan M."/>
            <person name="Ng V."/>
            <person name="Cullen D."/>
            <person name="Martin F."/>
            <person name="Rosso M.-N."/>
            <person name="Henrissat B."/>
            <person name="Hibbett D."/>
            <person name="Martinez A.T."/>
            <person name="Grigoriev I.V."/>
        </authorList>
    </citation>
    <scope>NUCLEOTIDE SEQUENCE</scope>
    <source>
        <strain evidence="5">AH 44721</strain>
    </source>
</reference>